<dbReference type="RefSeq" id="WP_182806180.1">
    <property type="nucleotide sequence ID" value="NZ_CP060007.1"/>
</dbReference>
<proteinExistence type="predicted"/>
<name>A0A7G5XLJ9_9BACT</name>
<dbReference type="KEGG" id="lacs:H4075_09325"/>
<sequence>MTEKILSLIRQDFNNEQRQLVVNELSSIGLKHVMAESTENLESTHVAILKLAKGNVDAVVRYTKSAKADFRDVIMWAADDD</sequence>
<protein>
    <submittedName>
        <fullName evidence="1">Uncharacterized protein</fullName>
    </submittedName>
</protein>
<evidence type="ECO:0000313" key="2">
    <source>
        <dbReference type="Proteomes" id="UP000515344"/>
    </source>
</evidence>
<reference evidence="2" key="1">
    <citation type="submission" date="2020-08" db="EMBL/GenBank/DDBJ databases">
        <title>Lacibacter sp. S13-6-6 genome sequencing.</title>
        <authorList>
            <person name="Jin L."/>
        </authorList>
    </citation>
    <scope>NUCLEOTIDE SEQUENCE [LARGE SCALE GENOMIC DNA]</scope>
    <source>
        <strain evidence="2">S13-6-6</strain>
    </source>
</reference>
<accession>A0A7G5XLJ9</accession>
<dbReference type="EMBL" id="CP060007">
    <property type="protein sequence ID" value="QNA46352.1"/>
    <property type="molecule type" value="Genomic_DNA"/>
</dbReference>
<organism evidence="1 2">
    <name type="scientific">Lacibacter sediminis</name>
    <dbReference type="NCBI Taxonomy" id="2760713"/>
    <lineage>
        <taxon>Bacteria</taxon>
        <taxon>Pseudomonadati</taxon>
        <taxon>Bacteroidota</taxon>
        <taxon>Chitinophagia</taxon>
        <taxon>Chitinophagales</taxon>
        <taxon>Chitinophagaceae</taxon>
        <taxon>Lacibacter</taxon>
    </lineage>
</organism>
<keyword evidence="2" id="KW-1185">Reference proteome</keyword>
<evidence type="ECO:0000313" key="1">
    <source>
        <dbReference type="EMBL" id="QNA46352.1"/>
    </source>
</evidence>
<dbReference type="Proteomes" id="UP000515344">
    <property type="component" value="Chromosome"/>
</dbReference>
<gene>
    <name evidence="1" type="ORF">H4075_09325</name>
</gene>
<dbReference type="AlphaFoldDB" id="A0A7G5XLJ9"/>